<evidence type="ECO:0000313" key="2">
    <source>
        <dbReference type="Proteomes" id="UP000594014"/>
    </source>
</evidence>
<gene>
    <name evidence="1" type="ORF">FRZ06_19215</name>
</gene>
<proteinExistence type="predicted"/>
<evidence type="ECO:0000313" key="1">
    <source>
        <dbReference type="EMBL" id="QOX65332.1"/>
    </source>
</evidence>
<reference evidence="1" key="1">
    <citation type="submission" date="2019-08" db="EMBL/GenBank/DDBJ databases">
        <title>Genome sequence of Clostridiales bacterium MT110.</title>
        <authorList>
            <person name="Cao J."/>
        </authorList>
    </citation>
    <scope>NUCLEOTIDE SEQUENCE</scope>
    <source>
        <strain evidence="1">MT110</strain>
    </source>
</reference>
<accession>A0ACD1AFI0</accession>
<dbReference type="Proteomes" id="UP000594014">
    <property type="component" value="Chromosome"/>
</dbReference>
<protein>
    <submittedName>
        <fullName evidence="1">Pyridine nucleotide-disulfide oxidoreductase</fullName>
    </submittedName>
</protein>
<sequence length="871" mass="94128">MSKKVLIIGGVAGGATAAARLRRLDESLQIIVFERGEYISYANCGLPYHVGDVIKDREALLLQTPEGMKAKYNIEVRVSNEVISIDRENKKIQVKKVRTGETYEELYDILLIATGSSPLKPPIPGIDGPGIFSLWTVPDTDRIKNYITQKKPKRAAVIGGGFIGLEMAENLHAAGCDVTVVEMMDQVMAPLDFEMAQLLHENMKLNKVRLELGNGVKQFDQADGVTTITLQNGAAVEADIVILSIGIKPNSGLAKDAGLAVNARGGVIVDEYLRTSDPSIYAVGDVIEVEEFIFKEKTMIPLAGPANKQGRICADNIAIDAGVRKGELQKYNGTQGTSIAKVFDLSAGATGVNEKTLKRKGMVENQDYFTVLINQKSHAGYYPGATPLTLKMLFGRDGKIFGAQVIGQEGVDKRVDVIATAIRLGATIHDLKELELAYAPPYSSAKDPVNMLGFVAENLLNGTAAFTGWNEIDQLEESGKEDYVVLDVTEEMERMAFQIPGSCHIPLGQLRTRMNELDQSKLVIPYCAIGVRSYNAARTLMQNGYEKVKVFPGGTSFYKSVYHDRYQPVTSQTQGSMAGSSPLQGGADAPKHTAIDPDKIVAKQTIDCSGLQCPGPIMRVFHTIKEMNDGEILQVSATDMGFARDIEAWCRRMGNTLLKAERSGKESIVYIQKGLGAAHVSEGETGAPIVPGKATGSGSGNPLSGGHHSVGASALPQGKTLIVFSGDLDKVLASFIIANGAAAMGRPVTMFFTFWGLNALRKQDKQSIKKPFIDKMFGAMMPRGTKKLKLSKMNMGGMGTAMMKKVMNDKNIDSLEGLMKQAMFNGVKLVACTMSMDVMGITKEELIDGIEYAGVAAYLGDAEESNVNLFV</sequence>
<organism evidence="1 2">
    <name type="scientific">Anoxybacterium hadale</name>
    <dbReference type="NCBI Taxonomy" id="3408580"/>
    <lineage>
        <taxon>Bacteria</taxon>
        <taxon>Bacillati</taxon>
        <taxon>Bacillota</taxon>
        <taxon>Clostridia</taxon>
        <taxon>Peptostreptococcales</taxon>
        <taxon>Anaerovoracaceae</taxon>
        <taxon>Anoxybacterium</taxon>
    </lineage>
</organism>
<keyword evidence="2" id="KW-1185">Reference proteome</keyword>
<name>A0ACD1AFI0_9FIRM</name>
<dbReference type="EMBL" id="CP042469">
    <property type="protein sequence ID" value="QOX65332.1"/>
    <property type="molecule type" value="Genomic_DNA"/>
</dbReference>